<feature type="transmembrane region" description="Helical" evidence="2">
    <location>
        <begin position="188"/>
        <end position="210"/>
    </location>
</feature>
<evidence type="ECO:0000256" key="1">
    <source>
        <dbReference type="SAM" id="MobiDB-lite"/>
    </source>
</evidence>
<protein>
    <recommendedName>
        <fullName evidence="3">TPM domain-containing protein</fullName>
    </recommendedName>
</protein>
<keyword evidence="2" id="KW-1133">Transmembrane helix</keyword>
<dbReference type="InterPro" id="IPR007621">
    <property type="entry name" value="TPM_dom"/>
</dbReference>
<organism evidence="4 5">
    <name type="scientific">Bacteroides pectinophilus CAG:437</name>
    <dbReference type="NCBI Taxonomy" id="1263051"/>
    <lineage>
        <taxon>Bacteria</taxon>
        <taxon>Bacillati</taxon>
        <taxon>Bacillota</taxon>
        <taxon>Clostridia</taxon>
        <taxon>Eubacteriales</taxon>
    </lineage>
</organism>
<sequence>MVKTIRHITARITALLVMALFFCMMCGFDSTGQKVYDDAGLLTSDQINRLEALCVSKAETSQIDLIIVTTDSTKGRSSMRYAEDFYMAHDFGYDKLHGDGALMLINMEEREVWISTSGKAIRYLSDTRIDNIVTAVTSKLSSGNYYDGCVAFINKTSDYMTYLPTSSDAGGSGMTTTVGEAASLSEKLLYAMPVKLGIAAAAAVLVVCILRMKNKSRMTVDSTSYMHDNQYDVNRRVDTYLRTSRVRHEKPKPSESSGGSSGGSSHSGSGGHTFGGGGGRF</sequence>
<name>R7B3B5_9FIRM</name>
<comment type="caution">
    <text evidence="4">The sequence shown here is derived from an EMBL/GenBank/DDBJ whole genome shotgun (WGS) entry which is preliminary data.</text>
</comment>
<reference evidence="4" key="1">
    <citation type="submission" date="2012-11" db="EMBL/GenBank/DDBJ databases">
        <title>Dependencies among metagenomic species, viruses, plasmids and units of genetic variation.</title>
        <authorList>
            <person name="Nielsen H.B."/>
            <person name="Almeida M."/>
            <person name="Juncker A.S."/>
            <person name="Rasmussen S."/>
            <person name="Li J."/>
            <person name="Sunagawa S."/>
            <person name="Plichta D."/>
            <person name="Gautier L."/>
            <person name="Le Chatelier E."/>
            <person name="Peletier E."/>
            <person name="Bonde I."/>
            <person name="Nielsen T."/>
            <person name="Manichanh C."/>
            <person name="Arumugam M."/>
            <person name="Batto J."/>
            <person name="Santos M.B.Q.D."/>
            <person name="Blom N."/>
            <person name="Borruel N."/>
            <person name="Burgdorf K.S."/>
            <person name="Boumezbeur F."/>
            <person name="Casellas F."/>
            <person name="Dore J."/>
            <person name="Guarner F."/>
            <person name="Hansen T."/>
            <person name="Hildebrand F."/>
            <person name="Kaas R.S."/>
            <person name="Kennedy S."/>
            <person name="Kristiansen K."/>
            <person name="Kultima J.R."/>
            <person name="Leonard P."/>
            <person name="Levenez F."/>
            <person name="Lund O."/>
            <person name="Moumen B."/>
            <person name="Le Paslier D."/>
            <person name="Pons N."/>
            <person name="Pedersen O."/>
            <person name="Prifti E."/>
            <person name="Qin J."/>
            <person name="Raes J."/>
            <person name="Tap J."/>
            <person name="Tims S."/>
            <person name="Ussery D.W."/>
            <person name="Yamada T."/>
            <person name="MetaHit consortium"/>
            <person name="Renault P."/>
            <person name="Sicheritz-Ponten T."/>
            <person name="Bork P."/>
            <person name="Wang J."/>
            <person name="Brunak S."/>
            <person name="Ehrlich S.D."/>
        </authorList>
    </citation>
    <scope>NUCLEOTIDE SEQUENCE [LARGE SCALE GENOMIC DNA]</scope>
</reference>
<evidence type="ECO:0000313" key="4">
    <source>
        <dbReference type="EMBL" id="CDD58769.1"/>
    </source>
</evidence>
<keyword evidence="2" id="KW-0812">Transmembrane</keyword>
<dbReference type="Pfam" id="PF04536">
    <property type="entry name" value="TPM_phosphatase"/>
    <property type="match status" value="1"/>
</dbReference>
<feature type="compositionally biased region" description="Gly residues" evidence="1">
    <location>
        <begin position="268"/>
        <end position="281"/>
    </location>
</feature>
<evidence type="ECO:0000313" key="5">
    <source>
        <dbReference type="Proteomes" id="UP000018141"/>
    </source>
</evidence>
<dbReference type="Gene3D" id="3.10.310.50">
    <property type="match status" value="1"/>
</dbReference>
<feature type="domain" description="TPM" evidence="3">
    <location>
        <begin position="35"/>
        <end position="158"/>
    </location>
</feature>
<dbReference type="AlphaFoldDB" id="R7B3B5"/>
<feature type="compositionally biased region" description="Low complexity" evidence="1">
    <location>
        <begin position="254"/>
        <end position="267"/>
    </location>
</feature>
<keyword evidence="2" id="KW-0472">Membrane</keyword>
<feature type="region of interest" description="Disordered" evidence="1">
    <location>
        <begin position="242"/>
        <end position="281"/>
    </location>
</feature>
<proteinExistence type="predicted"/>
<evidence type="ECO:0000259" key="3">
    <source>
        <dbReference type="Pfam" id="PF04536"/>
    </source>
</evidence>
<gene>
    <name evidence="4" type="ORF">BN656_02223</name>
</gene>
<accession>R7B3B5</accession>
<dbReference type="PANTHER" id="PTHR30373">
    <property type="entry name" value="UPF0603 PROTEIN YGCG"/>
    <property type="match status" value="1"/>
</dbReference>
<dbReference type="PANTHER" id="PTHR30373:SF2">
    <property type="entry name" value="UPF0603 PROTEIN YGCG"/>
    <property type="match status" value="1"/>
</dbReference>
<dbReference type="Proteomes" id="UP000018141">
    <property type="component" value="Unassembled WGS sequence"/>
</dbReference>
<evidence type="ECO:0000256" key="2">
    <source>
        <dbReference type="SAM" id="Phobius"/>
    </source>
</evidence>
<dbReference type="EMBL" id="CBHH010000059">
    <property type="protein sequence ID" value="CDD58769.1"/>
    <property type="molecule type" value="Genomic_DNA"/>
</dbReference>